<evidence type="ECO:0000256" key="3">
    <source>
        <dbReference type="ARBA" id="ARBA00004939"/>
    </source>
</evidence>
<comment type="subcellular location">
    <subcellularLocation>
        <location evidence="13 14">Cytoplasm</location>
    </subcellularLocation>
</comment>
<accession>A0A6P1DRP1</accession>
<evidence type="ECO:0000256" key="9">
    <source>
        <dbReference type="ARBA" id="ARBA00022490"/>
    </source>
</evidence>
<reference evidence="16" key="1">
    <citation type="journal article" date="2020" name="Microbiol. Resour. Announc.">
        <title>Draft Genome Sequences of Thiorhodococcus mannitoliphagus and Thiorhodococcus minor, Purple Sulfur Photosynthetic Bacteria in the Gammaproteobacterial Family Chromatiaceae.</title>
        <authorList>
            <person name="Aviles F.A."/>
            <person name="Meyer T.E."/>
            <person name="Kyndt J.A."/>
        </authorList>
    </citation>
    <scope>NUCLEOTIDE SEQUENCE [LARGE SCALE GENOMIC DNA]</scope>
    <source>
        <strain evidence="16">DSM 18266</strain>
    </source>
</reference>
<comment type="pathway">
    <text evidence="3">Carbohydrate metabolism; erythritol degradation.</text>
</comment>
<dbReference type="AlphaFoldDB" id="A0A6P1DRP1"/>
<evidence type="ECO:0000256" key="14">
    <source>
        <dbReference type="RuleBase" id="RU363013"/>
    </source>
</evidence>
<feature type="binding site" evidence="13">
    <location>
        <position position="173"/>
    </location>
    <ligand>
        <name>substrate</name>
    </ligand>
</feature>
<dbReference type="GO" id="GO:0006096">
    <property type="term" value="P:glycolytic process"/>
    <property type="evidence" value="ECO:0007669"/>
    <property type="project" value="UniProtKB-UniRule"/>
</dbReference>
<keyword evidence="10 13" id="KW-0324">Glycolysis</keyword>
<dbReference type="HAMAP" id="MF_00147_B">
    <property type="entry name" value="TIM_B"/>
    <property type="match status" value="1"/>
</dbReference>
<evidence type="ECO:0000256" key="12">
    <source>
        <dbReference type="ARBA" id="ARBA00055680"/>
    </source>
</evidence>
<comment type="similarity">
    <text evidence="4 13 14">Belongs to the triosephosphate isomerase family.</text>
</comment>
<gene>
    <name evidence="13" type="primary">tpiA</name>
    <name evidence="15" type="ORF">G3480_11485</name>
</gene>
<evidence type="ECO:0000256" key="10">
    <source>
        <dbReference type="ARBA" id="ARBA00023152"/>
    </source>
</evidence>
<dbReference type="EMBL" id="JAAIJR010000040">
    <property type="protein sequence ID" value="NEX20927.1"/>
    <property type="molecule type" value="Genomic_DNA"/>
</dbReference>
<keyword evidence="9 13" id="KW-0963">Cytoplasm</keyword>
<keyword evidence="8 13" id="KW-0312">Gluconeogenesis</keyword>
<dbReference type="PANTHER" id="PTHR21139:SF42">
    <property type="entry name" value="TRIOSEPHOSPHATE ISOMERASE"/>
    <property type="match status" value="1"/>
</dbReference>
<dbReference type="EC" id="5.3.1.1" evidence="6 13"/>
<feature type="binding site" evidence="13">
    <location>
        <begin position="233"/>
        <end position="234"/>
    </location>
    <ligand>
        <name>substrate</name>
    </ligand>
</feature>
<dbReference type="GO" id="GO:0005829">
    <property type="term" value="C:cytosol"/>
    <property type="evidence" value="ECO:0007669"/>
    <property type="project" value="TreeGrafter"/>
</dbReference>
<dbReference type="InterPro" id="IPR020861">
    <property type="entry name" value="Triosephosphate_isomerase_AS"/>
</dbReference>
<reference evidence="15 16" key="2">
    <citation type="submission" date="2020-02" db="EMBL/GenBank/DDBJ databases">
        <title>Genome sequences of Thiorhodococcus mannitoliphagus and Thiorhodococcus minor, purple sulfur photosynthetic bacteria in the gammaproteobacterial family, Chromatiaceae.</title>
        <authorList>
            <person name="Aviles F.A."/>
            <person name="Meyer T.E."/>
            <person name="Kyndt J.A."/>
        </authorList>
    </citation>
    <scope>NUCLEOTIDE SEQUENCE [LARGE SCALE GENOMIC DNA]</scope>
    <source>
        <strain evidence="15 16">DSM 18266</strain>
    </source>
</reference>
<dbReference type="InterPro" id="IPR022896">
    <property type="entry name" value="TrioseP_Isoase_bac/euk"/>
</dbReference>
<evidence type="ECO:0000256" key="7">
    <source>
        <dbReference type="ARBA" id="ARBA00019397"/>
    </source>
</evidence>
<dbReference type="RefSeq" id="WP_164654034.1">
    <property type="nucleotide sequence ID" value="NZ_JAAIJR010000040.1"/>
</dbReference>
<evidence type="ECO:0000256" key="11">
    <source>
        <dbReference type="ARBA" id="ARBA00023235"/>
    </source>
</evidence>
<dbReference type="FunFam" id="3.20.20.70:FF:000020">
    <property type="entry name" value="Triosephosphate isomerase"/>
    <property type="match status" value="1"/>
</dbReference>
<comment type="function">
    <text evidence="12 13">Involved in the gluconeogenesis. Catalyzes stereospecifically the conversion of dihydroxyacetone phosphate (DHAP) to D-glyceraldehyde-3-phosphate (G3P).</text>
</comment>
<dbReference type="CDD" id="cd00311">
    <property type="entry name" value="TIM"/>
    <property type="match status" value="1"/>
</dbReference>
<comment type="caution">
    <text evidence="15">The sequence shown here is derived from an EMBL/GenBank/DDBJ whole genome shotgun (WGS) entry which is preliminary data.</text>
</comment>
<dbReference type="GO" id="GO:0019563">
    <property type="term" value="P:glycerol catabolic process"/>
    <property type="evidence" value="ECO:0007669"/>
    <property type="project" value="TreeGrafter"/>
</dbReference>
<dbReference type="GO" id="GO:0046166">
    <property type="term" value="P:glyceraldehyde-3-phosphate biosynthetic process"/>
    <property type="evidence" value="ECO:0007669"/>
    <property type="project" value="TreeGrafter"/>
</dbReference>
<feature type="active site" description="Proton acceptor" evidence="13">
    <location>
        <position position="167"/>
    </location>
</feature>
<dbReference type="Gene3D" id="3.20.20.70">
    <property type="entry name" value="Aldolase class I"/>
    <property type="match status" value="1"/>
</dbReference>
<evidence type="ECO:0000256" key="2">
    <source>
        <dbReference type="ARBA" id="ARBA00004742"/>
    </source>
</evidence>
<dbReference type="UniPathway" id="UPA00138"/>
<dbReference type="Pfam" id="PF00121">
    <property type="entry name" value="TIM"/>
    <property type="match status" value="1"/>
</dbReference>
<dbReference type="GO" id="GO:0004807">
    <property type="term" value="F:triose-phosphate isomerase activity"/>
    <property type="evidence" value="ECO:0007669"/>
    <property type="project" value="UniProtKB-UniRule"/>
</dbReference>
<feature type="binding site" evidence="13">
    <location>
        <begin position="9"/>
        <end position="11"/>
    </location>
    <ligand>
        <name>substrate</name>
    </ligand>
</feature>
<evidence type="ECO:0000256" key="5">
    <source>
        <dbReference type="ARBA" id="ARBA00011738"/>
    </source>
</evidence>
<proteinExistence type="inferred from homology"/>
<dbReference type="UniPathway" id="UPA00109">
    <property type="reaction ID" value="UER00189"/>
</dbReference>
<feature type="active site" description="Electrophile" evidence="13">
    <location>
        <position position="95"/>
    </location>
</feature>
<dbReference type="Proteomes" id="UP000471640">
    <property type="component" value="Unassembled WGS sequence"/>
</dbReference>
<dbReference type="InterPro" id="IPR000652">
    <property type="entry name" value="Triosephosphate_isomerase"/>
</dbReference>
<evidence type="ECO:0000256" key="4">
    <source>
        <dbReference type="ARBA" id="ARBA00007422"/>
    </source>
</evidence>
<evidence type="ECO:0000256" key="8">
    <source>
        <dbReference type="ARBA" id="ARBA00022432"/>
    </source>
</evidence>
<evidence type="ECO:0000256" key="6">
    <source>
        <dbReference type="ARBA" id="ARBA00011940"/>
    </source>
</evidence>
<dbReference type="GO" id="GO:0006094">
    <property type="term" value="P:gluconeogenesis"/>
    <property type="evidence" value="ECO:0007669"/>
    <property type="project" value="UniProtKB-UniRule"/>
</dbReference>
<evidence type="ECO:0000313" key="15">
    <source>
        <dbReference type="EMBL" id="NEX20927.1"/>
    </source>
</evidence>
<dbReference type="InterPro" id="IPR035990">
    <property type="entry name" value="TIM_sf"/>
</dbReference>
<dbReference type="SUPFAM" id="SSF51351">
    <property type="entry name" value="Triosephosphate isomerase (TIM)"/>
    <property type="match status" value="1"/>
</dbReference>
<dbReference type="PROSITE" id="PS00171">
    <property type="entry name" value="TIM_1"/>
    <property type="match status" value="1"/>
</dbReference>
<comment type="pathway">
    <text evidence="13 14">Carbohydrate degradation; glycolysis; D-glyceraldehyde 3-phosphate from glycerone phosphate: step 1/1.</text>
</comment>
<comment type="subunit">
    <text evidence="5 13 14">Homodimer.</text>
</comment>
<name>A0A6P1DRP1_9GAMM</name>
<comment type="catalytic activity">
    <reaction evidence="1 13 14">
        <text>D-glyceraldehyde 3-phosphate = dihydroxyacetone phosphate</text>
        <dbReference type="Rhea" id="RHEA:18585"/>
        <dbReference type="ChEBI" id="CHEBI:57642"/>
        <dbReference type="ChEBI" id="CHEBI:59776"/>
        <dbReference type="EC" id="5.3.1.1"/>
    </reaction>
</comment>
<dbReference type="PANTHER" id="PTHR21139">
    <property type="entry name" value="TRIOSEPHOSPHATE ISOMERASE"/>
    <property type="match status" value="1"/>
</dbReference>
<dbReference type="InterPro" id="IPR013785">
    <property type="entry name" value="Aldolase_TIM"/>
</dbReference>
<dbReference type="NCBIfam" id="TIGR00419">
    <property type="entry name" value="tim"/>
    <property type="match status" value="1"/>
</dbReference>
<sequence>MRQPLIAGNWKMNGTRSSAEALIKGVLEGAEKLGKAEIAICPPFPFLEAGERLVANSSVRLGGQNVCTEASGAYTGEVSAAMLAEFGCSYVICGHSERREYYGETDAIVAKKLAIVVENGMKPILCVGETLDQREQGKTQEVIAQQIDAVIAQNGIASFAELEIAYEPIWAIGTGKTATPEQAQEVHDFIRQRIAGQDQAIGAKVRILYGGSMKPGNASDLLSQPDIDGGLIGGAALAAEDFLAICRAGEAAAG</sequence>
<organism evidence="15 16">
    <name type="scientific">Thiorhodococcus mannitoliphagus</name>
    <dbReference type="NCBI Taxonomy" id="329406"/>
    <lineage>
        <taxon>Bacteria</taxon>
        <taxon>Pseudomonadati</taxon>
        <taxon>Pseudomonadota</taxon>
        <taxon>Gammaproteobacteria</taxon>
        <taxon>Chromatiales</taxon>
        <taxon>Chromatiaceae</taxon>
        <taxon>Thiorhodococcus</taxon>
    </lineage>
</organism>
<feature type="binding site" evidence="13">
    <location>
        <position position="212"/>
    </location>
    <ligand>
        <name>substrate</name>
    </ligand>
</feature>
<evidence type="ECO:0000256" key="13">
    <source>
        <dbReference type="HAMAP-Rule" id="MF_00147"/>
    </source>
</evidence>
<protein>
    <recommendedName>
        <fullName evidence="7 13">Triosephosphate isomerase</fullName>
        <shortName evidence="13">TIM</shortName>
        <shortName evidence="13">TPI</shortName>
        <ecNumber evidence="6 13">5.3.1.1</ecNumber>
    </recommendedName>
    <alternativeName>
        <fullName evidence="13">Triose-phosphate isomerase</fullName>
    </alternativeName>
</protein>
<comment type="pathway">
    <text evidence="2 13 14">Carbohydrate biosynthesis; gluconeogenesis.</text>
</comment>
<dbReference type="PROSITE" id="PS51440">
    <property type="entry name" value="TIM_2"/>
    <property type="match status" value="1"/>
</dbReference>
<keyword evidence="16" id="KW-1185">Reference proteome</keyword>
<keyword evidence="11 13" id="KW-0413">Isomerase</keyword>
<evidence type="ECO:0000313" key="16">
    <source>
        <dbReference type="Proteomes" id="UP000471640"/>
    </source>
</evidence>
<evidence type="ECO:0000256" key="1">
    <source>
        <dbReference type="ARBA" id="ARBA00000474"/>
    </source>
</evidence>